<proteinExistence type="predicted"/>
<gene>
    <name evidence="2" type="ORF">JGU71_05530</name>
</gene>
<dbReference type="Pfam" id="PF00561">
    <property type="entry name" value="Abhydrolase_1"/>
    <property type="match status" value="1"/>
</dbReference>
<dbReference type="SUPFAM" id="SSF53474">
    <property type="entry name" value="alpha/beta-Hydrolases"/>
    <property type="match status" value="1"/>
</dbReference>
<dbReference type="GO" id="GO:0016020">
    <property type="term" value="C:membrane"/>
    <property type="evidence" value="ECO:0007669"/>
    <property type="project" value="TreeGrafter"/>
</dbReference>
<dbReference type="InterPro" id="IPR000073">
    <property type="entry name" value="AB_hydrolase_1"/>
</dbReference>
<dbReference type="InterPro" id="IPR029058">
    <property type="entry name" value="AB_hydrolase_fold"/>
</dbReference>
<dbReference type="PRINTS" id="PR00111">
    <property type="entry name" value="ABHYDROLASE"/>
</dbReference>
<feature type="domain" description="AB hydrolase-1" evidence="1">
    <location>
        <begin position="15"/>
        <end position="134"/>
    </location>
</feature>
<keyword evidence="3" id="KW-1185">Reference proteome</keyword>
<keyword evidence="2" id="KW-0378">Hydrolase</keyword>
<organism evidence="2 3">
    <name type="scientific">Antrihabitans stalagmiti</name>
    <dbReference type="NCBI Taxonomy" id="2799499"/>
    <lineage>
        <taxon>Bacteria</taxon>
        <taxon>Bacillati</taxon>
        <taxon>Actinomycetota</taxon>
        <taxon>Actinomycetes</taxon>
        <taxon>Mycobacteriales</taxon>
        <taxon>Nocardiaceae</taxon>
        <taxon>Antrihabitans</taxon>
    </lineage>
</organism>
<evidence type="ECO:0000259" key="1">
    <source>
        <dbReference type="Pfam" id="PF00561"/>
    </source>
</evidence>
<accession>A0A934NN67</accession>
<dbReference type="AlphaFoldDB" id="A0A934NN67"/>
<dbReference type="Proteomes" id="UP000655868">
    <property type="component" value="Unassembled WGS sequence"/>
</dbReference>
<dbReference type="InterPro" id="IPR050266">
    <property type="entry name" value="AB_hydrolase_sf"/>
</dbReference>
<evidence type="ECO:0000313" key="3">
    <source>
        <dbReference type="Proteomes" id="UP000655868"/>
    </source>
</evidence>
<dbReference type="RefSeq" id="WP_199703041.1">
    <property type="nucleotide sequence ID" value="NZ_JAEMNV010000002.1"/>
</dbReference>
<dbReference type="EMBL" id="JAEMNV010000002">
    <property type="protein sequence ID" value="MBJ8338336.1"/>
    <property type="molecule type" value="Genomic_DNA"/>
</dbReference>
<reference evidence="2" key="1">
    <citation type="submission" date="2020-12" db="EMBL/GenBank/DDBJ databases">
        <title>Antrihabitans popcorni sp. nov. and Antrihabitans auranticaus sp. nov., isolated from a larva cave.</title>
        <authorList>
            <person name="Lee S.D."/>
            <person name="Kim I.S."/>
        </authorList>
    </citation>
    <scope>NUCLEOTIDE SEQUENCE</scope>
    <source>
        <strain evidence="2">YC3-6</strain>
    </source>
</reference>
<sequence length="259" mass="27773">MPQSHVYNWGPDDGPVVLALHGLTGHGKRWANFATEHLPEAQVIAPDLRGHGRSPWQPPWTFEHLVDDAAALLDAAGPAIVVGHSFGGAVATHLAARRPELVTGLVLLDPAIGLDPDLALANAGAAAAYPDYTDAAEARSEKLHEAWGELDPALLDAELAEHLVPAGDGRVEWRLCTPAMVTYWSELTRDFVLPPSGLPTVLVQAMRVQPPYVTAAFRSALVDRLGAALTVHEFDCDHMVPLARGADVADIVRTLLRTE</sequence>
<comment type="caution">
    <text evidence="2">The sequence shown here is derived from an EMBL/GenBank/DDBJ whole genome shotgun (WGS) entry which is preliminary data.</text>
</comment>
<name>A0A934NN67_9NOCA</name>
<protein>
    <submittedName>
        <fullName evidence="2">Alpha/beta hydrolase</fullName>
    </submittedName>
</protein>
<dbReference type="Gene3D" id="3.40.50.1820">
    <property type="entry name" value="alpha/beta hydrolase"/>
    <property type="match status" value="1"/>
</dbReference>
<dbReference type="PANTHER" id="PTHR43798:SF33">
    <property type="entry name" value="HYDROLASE, PUTATIVE (AFU_ORTHOLOGUE AFUA_2G14860)-RELATED"/>
    <property type="match status" value="1"/>
</dbReference>
<evidence type="ECO:0000313" key="2">
    <source>
        <dbReference type="EMBL" id="MBJ8338336.1"/>
    </source>
</evidence>
<dbReference type="PANTHER" id="PTHR43798">
    <property type="entry name" value="MONOACYLGLYCEROL LIPASE"/>
    <property type="match status" value="1"/>
</dbReference>
<dbReference type="GO" id="GO:0016787">
    <property type="term" value="F:hydrolase activity"/>
    <property type="evidence" value="ECO:0007669"/>
    <property type="project" value="UniProtKB-KW"/>
</dbReference>